<dbReference type="RefSeq" id="WP_332901445.1">
    <property type="nucleotide sequence ID" value="NZ_JBAGLP010000116.1"/>
</dbReference>
<keyword evidence="1" id="KW-0472">Membrane</keyword>
<comment type="caution">
    <text evidence="2">The sequence shown here is derived from an EMBL/GenBank/DDBJ whole genome shotgun (WGS) entry which is preliminary data.</text>
</comment>
<keyword evidence="3" id="KW-1185">Reference proteome</keyword>
<keyword evidence="1" id="KW-0812">Transmembrane</keyword>
<dbReference type="Proteomes" id="UP001310387">
    <property type="component" value="Unassembled WGS sequence"/>
</dbReference>
<proteinExistence type="predicted"/>
<sequence length="153" mass="15688">MRRAHGARPGSRDGRWHHRAALAVVLGFLALVTGHGFAVAAPPAGDGTVAAAGHHVQAPVPPTDSVAPAVAAAEVSAGSEVAPVAPCVDCGAPHHDAAMICAFMLLVVVLLVLAGPRRIVWDLPSDLPRVTSRRAVPRLLPAPDLRALGISRT</sequence>
<evidence type="ECO:0000313" key="2">
    <source>
        <dbReference type="EMBL" id="MEG3614683.1"/>
    </source>
</evidence>
<reference evidence="2" key="2">
    <citation type="submission" date="2024-02" db="EMBL/GenBank/DDBJ databases">
        <authorList>
            <person name="Prathaban M."/>
            <person name="Mythili R."/>
            <person name="Sharmila Devi N."/>
            <person name="Sobanaa M."/>
            <person name="Prathiviraj R."/>
            <person name="Selvin J."/>
        </authorList>
    </citation>
    <scope>NUCLEOTIDE SEQUENCE</scope>
    <source>
        <strain evidence="2">MP1014</strain>
    </source>
</reference>
<feature type="transmembrane region" description="Helical" evidence="1">
    <location>
        <begin position="97"/>
        <end position="115"/>
    </location>
</feature>
<organism evidence="2 3">
    <name type="scientific">Isoptericola haloaureus</name>
    <dbReference type="NCBI Taxonomy" id="1542902"/>
    <lineage>
        <taxon>Bacteria</taxon>
        <taxon>Bacillati</taxon>
        <taxon>Actinomycetota</taxon>
        <taxon>Actinomycetes</taxon>
        <taxon>Micrococcales</taxon>
        <taxon>Promicromonosporaceae</taxon>
        <taxon>Isoptericola</taxon>
    </lineage>
</organism>
<accession>A0ABU7Z5K5</accession>
<gene>
    <name evidence="2" type="ORF">V5O49_06045</name>
</gene>
<name>A0ABU7Z5K5_9MICO</name>
<protein>
    <submittedName>
        <fullName evidence="2">Uncharacterized protein</fullName>
    </submittedName>
</protein>
<evidence type="ECO:0000256" key="1">
    <source>
        <dbReference type="SAM" id="Phobius"/>
    </source>
</evidence>
<evidence type="ECO:0000313" key="3">
    <source>
        <dbReference type="Proteomes" id="UP001310387"/>
    </source>
</evidence>
<dbReference type="EMBL" id="JBAGLP010000116">
    <property type="protein sequence ID" value="MEG3614683.1"/>
    <property type="molecule type" value="Genomic_DNA"/>
</dbReference>
<reference evidence="2" key="1">
    <citation type="journal article" date="2024" name="Antonie Van Leeuwenhoek">
        <title>Isoptericola haloaureus sp. nov., a dimorphic actinobacterium isolated from mangrove sediments of southeast India, implicating biosaline agricultural significance through nitrogen fixation and salt tolerance genes.</title>
        <authorList>
            <person name="Prathaban M."/>
            <person name="Prathiviraj R."/>
            <person name="Ravichandran M."/>
            <person name="Natarajan S.D."/>
            <person name="Sobanaa M."/>
            <person name="Hari Krishna Kumar S."/>
            <person name="Chandrasekar V."/>
            <person name="Selvin J."/>
        </authorList>
    </citation>
    <scope>NUCLEOTIDE SEQUENCE</scope>
    <source>
        <strain evidence="2">MP1014</strain>
    </source>
</reference>
<keyword evidence="1" id="KW-1133">Transmembrane helix</keyword>